<feature type="transmembrane region" description="Helical" evidence="6">
    <location>
        <begin position="17"/>
        <end position="35"/>
    </location>
</feature>
<evidence type="ECO:0000256" key="3">
    <source>
        <dbReference type="ARBA" id="ARBA00029447"/>
    </source>
</evidence>
<dbReference type="PROSITE" id="PS50885">
    <property type="entry name" value="HAMP"/>
    <property type="match status" value="1"/>
</dbReference>
<comment type="similarity">
    <text evidence="3">Belongs to the methyl-accepting chemotaxis (MCP) protein family.</text>
</comment>
<evidence type="ECO:0000256" key="1">
    <source>
        <dbReference type="ARBA" id="ARBA00004370"/>
    </source>
</evidence>
<dbReference type="PANTHER" id="PTHR43531:SF11">
    <property type="entry name" value="METHYL-ACCEPTING CHEMOTAXIS PROTEIN 3"/>
    <property type="match status" value="1"/>
</dbReference>
<dbReference type="Gene3D" id="1.10.287.950">
    <property type="entry name" value="Methyl-accepting chemotaxis protein"/>
    <property type="match status" value="1"/>
</dbReference>
<organism evidence="9 10">
    <name type="scientific">Rhodobacter capsulatus (strain ATCC BAA-309 / NBRC 16581 / SB1003)</name>
    <dbReference type="NCBI Taxonomy" id="272942"/>
    <lineage>
        <taxon>Bacteria</taxon>
        <taxon>Pseudomonadati</taxon>
        <taxon>Pseudomonadota</taxon>
        <taxon>Alphaproteobacteria</taxon>
        <taxon>Rhodobacterales</taxon>
        <taxon>Rhodobacter group</taxon>
        <taxon>Rhodobacter</taxon>
    </lineage>
</organism>
<dbReference type="CDD" id="cd06225">
    <property type="entry name" value="HAMP"/>
    <property type="match status" value="1"/>
</dbReference>
<feature type="domain" description="Methyl-accepting transducer" evidence="7">
    <location>
        <begin position="313"/>
        <end position="542"/>
    </location>
</feature>
<proteinExistence type="inferred from homology"/>
<dbReference type="CDD" id="cd11386">
    <property type="entry name" value="MCP_signal"/>
    <property type="match status" value="1"/>
</dbReference>
<dbReference type="HOGENOM" id="CLU_000445_137_0_5"/>
<feature type="region of interest" description="Disordered" evidence="5">
    <location>
        <begin position="564"/>
        <end position="600"/>
    </location>
</feature>
<reference key="1">
    <citation type="submission" date="2008-12" db="EMBL/GenBank/DDBJ databases">
        <title>Complete genome sequence of Rhodobacter capsulatus SB1003.</title>
        <authorList>
            <person name="Strnad H."/>
            <person name="Lapidus A."/>
            <person name="Vlcek C."/>
            <person name="Ulbrich P."/>
            <person name="Paces J."/>
            <person name="Maltsev N."/>
            <person name="Kumar V."/>
            <person name="Kogan Y."/>
            <person name="Milgram A."/>
            <person name="Rebrekov D."/>
            <person name="Mazur M."/>
            <person name="Cox R."/>
            <person name="Kyrpides N."/>
            <person name="Kolar M."/>
            <person name="Sachova J."/>
            <person name="Ridl J."/>
            <person name="Ivanova N."/>
            <person name="Kapatral V."/>
            <person name="Los T."/>
            <person name="Lykidis A."/>
            <person name="Mikhailova N."/>
            <person name="Reznik G."/>
            <person name="Vasieva O."/>
            <person name="Fonstein M."/>
            <person name="Paces V."/>
            <person name="Haselkorn R."/>
        </authorList>
    </citation>
    <scope>NUCLEOTIDE SEQUENCE</scope>
    <source>
        <strain>SB1003</strain>
    </source>
</reference>
<dbReference type="PROSITE" id="PS50111">
    <property type="entry name" value="CHEMOTAXIS_TRANSDUC_2"/>
    <property type="match status" value="1"/>
</dbReference>
<evidence type="ECO:0000313" key="10">
    <source>
        <dbReference type="Proteomes" id="UP000002361"/>
    </source>
</evidence>
<keyword evidence="10" id="KW-1185">Reference proteome</keyword>
<feature type="transmembrane region" description="Helical" evidence="6">
    <location>
        <begin position="146"/>
        <end position="169"/>
    </location>
</feature>
<dbReference type="FunFam" id="1.10.287.950:FF:000001">
    <property type="entry name" value="Methyl-accepting chemotaxis sensory transducer"/>
    <property type="match status" value="1"/>
</dbReference>
<evidence type="ECO:0000259" key="7">
    <source>
        <dbReference type="PROSITE" id="PS50111"/>
    </source>
</evidence>
<dbReference type="InterPro" id="IPR051310">
    <property type="entry name" value="MCP_chemotaxis"/>
</dbReference>
<keyword evidence="6" id="KW-1133">Transmembrane helix</keyword>
<comment type="subcellular location">
    <subcellularLocation>
        <location evidence="1">Membrane</location>
    </subcellularLocation>
</comment>
<dbReference type="SMART" id="SM00283">
    <property type="entry name" value="MA"/>
    <property type="match status" value="1"/>
</dbReference>
<dbReference type="KEGG" id="rcp:RCAP_rcc00481"/>
<feature type="transmembrane region" description="Helical" evidence="6">
    <location>
        <begin position="122"/>
        <end position="140"/>
    </location>
</feature>
<dbReference type="AlphaFoldDB" id="D5AMV7"/>
<keyword evidence="4" id="KW-0807">Transducer</keyword>
<dbReference type="GO" id="GO:0016020">
    <property type="term" value="C:membrane"/>
    <property type="evidence" value="ECO:0007669"/>
    <property type="project" value="UniProtKB-SubCell"/>
</dbReference>
<accession>D5AMV7</accession>
<evidence type="ECO:0000313" key="9">
    <source>
        <dbReference type="EMBL" id="ADE84246.1"/>
    </source>
</evidence>
<dbReference type="InterPro" id="IPR004090">
    <property type="entry name" value="Chemotax_Me-accpt_rcpt"/>
</dbReference>
<evidence type="ECO:0000256" key="6">
    <source>
        <dbReference type="SAM" id="Phobius"/>
    </source>
</evidence>
<dbReference type="GO" id="GO:0006935">
    <property type="term" value="P:chemotaxis"/>
    <property type="evidence" value="ECO:0007669"/>
    <property type="project" value="UniProtKB-KW"/>
</dbReference>
<dbReference type="EMBL" id="CP001312">
    <property type="protein sequence ID" value="ADE84246.1"/>
    <property type="molecule type" value="Genomic_DNA"/>
</dbReference>
<keyword evidence="6" id="KW-0472">Membrane</keyword>
<dbReference type="STRING" id="272942.RCAP_rcc00481"/>
<dbReference type="GO" id="GO:0004888">
    <property type="term" value="F:transmembrane signaling receptor activity"/>
    <property type="evidence" value="ECO:0007669"/>
    <property type="project" value="InterPro"/>
</dbReference>
<gene>
    <name evidence="9" type="primary">mcpI</name>
    <name evidence="9" type="ordered locus">RCAP_rcc00481</name>
</gene>
<keyword evidence="2" id="KW-0145">Chemotaxis</keyword>
<feature type="compositionally biased region" description="Basic residues" evidence="5">
    <location>
        <begin position="580"/>
        <end position="589"/>
    </location>
</feature>
<sequence>MQTPATKQDGISMRLRLFLIATLACAVLVTGVALLVGTAAVAAPLIAWSFAAVAGLGALRGDTPSGRTLVAQGLVGQAIAFTAALSGHPWQIDSHMTYFAVLAALAAMVDVRVLLISAATIALHHLALSVLLPGLVYPSAELWPNLLRTLFHGAVVVAETAVLIASVIYRQRMEASLSAQLESVQQMSQSAEAAQRRAEEAAAQAESRRRESEKVAQDAGKLRAEAEETARAAAEANARAIEASARLSDERTAHAARQEAVVTRLREVLRALSNGDLTVRLARIEGGDYGSLSEDFNAAVTQLAQAIGVALSCSEEITAQIADITSASENLSSRTERQAHALANTAAAMNELSSSVGSAAQMATAAAQAAQAAEKMARDSTHVVNASIQAMGEIEQSSHQIASITSVIDDIAFQTNLLALNAGVEAARAGEAGRGFAVVASEVRDLAQRSSASAREISTLIQSSERQVKTGVDLVNQMVTTLDSIVSAVENISARVAEIARSAEEQSRALTEINGSVEQLDAVTQQNVAMFEETTAASRVLSGMSAQLREAMVLVSHRSPGLCAAPGRLSPASPAETKAPKTKNPRRQGHGGLRCGQARQRYQTPLKVRLRAELSSAPVYGHGERLQLSRALSSRTAFRNAA</sequence>
<evidence type="ECO:0000256" key="5">
    <source>
        <dbReference type="SAM" id="MobiDB-lite"/>
    </source>
</evidence>
<feature type="compositionally biased region" description="Basic and acidic residues" evidence="5">
    <location>
        <begin position="194"/>
        <end position="222"/>
    </location>
</feature>
<dbReference type="GO" id="GO:0007165">
    <property type="term" value="P:signal transduction"/>
    <property type="evidence" value="ECO:0007669"/>
    <property type="project" value="UniProtKB-KW"/>
</dbReference>
<name>D5AMV7_RHOCB</name>
<dbReference type="SUPFAM" id="SSF58104">
    <property type="entry name" value="Methyl-accepting chemotaxis protein (MCP) signaling domain"/>
    <property type="match status" value="1"/>
</dbReference>
<dbReference type="eggNOG" id="COG0840">
    <property type="taxonomic scope" value="Bacteria"/>
</dbReference>
<dbReference type="Pfam" id="PF00015">
    <property type="entry name" value="MCPsignal"/>
    <property type="match status" value="1"/>
</dbReference>
<protein>
    <submittedName>
        <fullName evidence="9">Methyl-accepting chemotaxis protein McpI</fullName>
    </submittedName>
</protein>
<feature type="region of interest" description="Disordered" evidence="5">
    <location>
        <begin position="192"/>
        <end position="222"/>
    </location>
</feature>
<dbReference type="Proteomes" id="UP000002361">
    <property type="component" value="Chromosome"/>
</dbReference>
<keyword evidence="6" id="KW-0812">Transmembrane</keyword>
<evidence type="ECO:0000256" key="2">
    <source>
        <dbReference type="ARBA" id="ARBA00022500"/>
    </source>
</evidence>
<dbReference type="PANTHER" id="PTHR43531">
    <property type="entry name" value="PROTEIN ICFG"/>
    <property type="match status" value="1"/>
</dbReference>
<dbReference type="InterPro" id="IPR004089">
    <property type="entry name" value="MCPsignal_dom"/>
</dbReference>
<dbReference type="InterPro" id="IPR003660">
    <property type="entry name" value="HAMP_dom"/>
</dbReference>
<dbReference type="PRINTS" id="PR00260">
    <property type="entry name" value="CHEMTRNSDUCR"/>
</dbReference>
<feature type="transmembrane region" description="Helical" evidence="6">
    <location>
        <begin position="96"/>
        <end position="115"/>
    </location>
</feature>
<evidence type="ECO:0000259" key="8">
    <source>
        <dbReference type="PROSITE" id="PS50885"/>
    </source>
</evidence>
<dbReference type="SMART" id="SM00304">
    <property type="entry name" value="HAMP"/>
    <property type="match status" value="1"/>
</dbReference>
<evidence type="ECO:0000256" key="4">
    <source>
        <dbReference type="PROSITE-ProRule" id="PRU00284"/>
    </source>
</evidence>
<feature type="transmembrane region" description="Helical" evidence="6">
    <location>
        <begin position="71"/>
        <end position="90"/>
    </location>
</feature>
<feature type="domain" description="HAMP" evidence="8">
    <location>
        <begin position="256"/>
        <end position="308"/>
    </location>
</feature>
<reference evidence="9 10" key="2">
    <citation type="journal article" date="2010" name="J. Bacteriol.">
        <title>Complete genome sequence of the photosynthetic purple nonsulfur bacterium Rhodobacter capsulatus SB 1003.</title>
        <authorList>
            <person name="Strnad H."/>
            <person name="Lapidus A."/>
            <person name="Paces J."/>
            <person name="Ulbrich P."/>
            <person name="Vlcek C."/>
            <person name="Paces V."/>
            <person name="Haselkorn R."/>
        </authorList>
    </citation>
    <scope>NUCLEOTIDE SEQUENCE [LARGE SCALE GENOMIC DNA]</scope>
    <source>
        <strain evidence="10">ATCC BAA-309 / NBRC 16581 / SB1003</strain>
    </source>
</reference>